<name>A0A0F9C5K8_9ZZZZ</name>
<sequence>RVMTARTRIRRQLVPSNHPNLAPLPPTGTPLIWGTGGDMEKGTKDFHEMYYDPEPYGLASYENIYDENATGDCGWFIDDMWYYPGSVKKTFYVTNKWGEKEEKTEELPYVDIEGNSHRVLAEESLDVKRAKRRKGSRAAYNKFITQQPKTPGEAFLRVQGTMFDTIRASARLGHIMTNKRKFIDSIYKADLTVDPVAQRIKFEYNTTGIPLHEFPIKDNNKLGVIEIYEMPQKGHDEEIPFGRYIAGIDPYDDDGSTTDSVGSILVLDLLTDRIVCHYKGRPAADKFFEIVRKILKFYNAVGNYERNKKGIYGYFYNKGHLHLLCDEPDILKDKGISKANTIGNNSKGTYASTPVILYGLQRAVSWMETPAYGEEIEDEEGNILPSEIINLDKIRSIPLLKETIAWNPDDNFDDISALIMLMIYREDRLQFKNHIRSKQMAQIANDPFFD</sequence>
<feature type="non-terminal residue" evidence="1">
    <location>
        <position position="1"/>
    </location>
</feature>
<accession>A0A0F9C5K8</accession>
<protein>
    <submittedName>
        <fullName evidence="1">Uncharacterized protein</fullName>
    </submittedName>
</protein>
<feature type="non-terminal residue" evidence="1">
    <location>
        <position position="450"/>
    </location>
</feature>
<comment type="caution">
    <text evidence="1">The sequence shown here is derived from an EMBL/GenBank/DDBJ whole genome shotgun (WGS) entry which is preliminary data.</text>
</comment>
<organism evidence="1">
    <name type="scientific">marine sediment metagenome</name>
    <dbReference type="NCBI Taxonomy" id="412755"/>
    <lineage>
        <taxon>unclassified sequences</taxon>
        <taxon>metagenomes</taxon>
        <taxon>ecological metagenomes</taxon>
    </lineage>
</organism>
<dbReference type="Gene3D" id="3.30.420.240">
    <property type="match status" value="1"/>
</dbReference>
<dbReference type="AlphaFoldDB" id="A0A0F9C5K8"/>
<proteinExistence type="predicted"/>
<dbReference type="EMBL" id="LAZR01045905">
    <property type="protein sequence ID" value="KKK97764.1"/>
    <property type="molecule type" value="Genomic_DNA"/>
</dbReference>
<reference evidence="1" key="1">
    <citation type="journal article" date="2015" name="Nature">
        <title>Complex archaea that bridge the gap between prokaryotes and eukaryotes.</title>
        <authorList>
            <person name="Spang A."/>
            <person name="Saw J.H."/>
            <person name="Jorgensen S.L."/>
            <person name="Zaremba-Niedzwiedzka K."/>
            <person name="Martijn J."/>
            <person name="Lind A.E."/>
            <person name="van Eijk R."/>
            <person name="Schleper C."/>
            <person name="Guy L."/>
            <person name="Ettema T.J."/>
        </authorList>
    </citation>
    <scope>NUCLEOTIDE SEQUENCE</scope>
</reference>
<evidence type="ECO:0000313" key="1">
    <source>
        <dbReference type="EMBL" id="KKK97764.1"/>
    </source>
</evidence>
<gene>
    <name evidence="1" type="ORF">LCGC14_2649490</name>
</gene>